<evidence type="ECO:0000313" key="2">
    <source>
        <dbReference type="EMBL" id="VFK39542.1"/>
    </source>
</evidence>
<evidence type="ECO:0000313" key="4">
    <source>
        <dbReference type="EMBL" id="VFK80390.1"/>
    </source>
</evidence>
<dbReference type="EMBL" id="CAADHB010000109">
    <property type="protein sequence ID" value="VFK80390.1"/>
    <property type="molecule type" value="Genomic_DNA"/>
</dbReference>
<dbReference type="PANTHER" id="PTHR35586:SF1">
    <property type="entry name" value="SLL1691 PROTEIN"/>
    <property type="match status" value="1"/>
</dbReference>
<proteinExistence type="predicted"/>
<reference evidence="3" key="1">
    <citation type="submission" date="2019-02" db="EMBL/GenBank/DDBJ databases">
        <authorList>
            <person name="Gruber-Vodicka R. H."/>
            <person name="Seah K. B. B."/>
        </authorList>
    </citation>
    <scope>NUCLEOTIDE SEQUENCE</scope>
    <source>
        <strain evidence="4">BECK_S127</strain>
        <strain evidence="3">BECK_S1320</strain>
        <strain evidence="2">BECK_S1321</strain>
    </source>
</reference>
<sequence length="76" mass="8830">MMSRFARDIEKKPLRKGRLEGLLEGETKLLLRQLSRRFHALPDEITERVHGADPNTIEIWADRVLDAKSLDKVFSD</sequence>
<evidence type="ECO:0000259" key="1">
    <source>
        <dbReference type="Pfam" id="PF14261"/>
    </source>
</evidence>
<dbReference type="Pfam" id="PF14261">
    <property type="entry name" value="DUF4351"/>
    <property type="match status" value="1"/>
</dbReference>
<accession>A0A450YTG3</accession>
<dbReference type="EMBL" id="CAADFR010000043">
    <property type="protein sequence ID" value="VFK39542.1"/>
    <property type="molecule type" value="Genomic_DNA"/>
</dbReference>
<dbReference type="PANTHER" id="PTHR35586">
    <property type="entry name" value="SLL1691 PROTEIN"/>
    <property type="match status" value="1"/>
</dbReference>
<organism evidence="3">
    <name type="scientific">Candidatus Kentrum sp. SD</name>
    <dbReference type="NCBI Taxonomy" id="2126332"/>
    <lineage>
        <taxon>Bacteria</taxon>
        <taxon>Pseudomonadati</taxon>
        <taxon>Pseudomonadota</taxon>
        <taxon>Gammaproteobacteria</taxon>
        <taxon>Candidatus Kentrum</taxon>
    </lineage>
</organism>
<name>A0A450YTG3_9GAMM</name>
<gene>
    <name evidence="4" type="ORF">BECKSD772D_GA0070982_11097</name>
    <name evidence="3" type="ORF">BECKSD772E_GA0070983_104315</name>
    <name evidence="2" type="ORF">BECKSD772F_GA0070984_10436</name>
</gene>
<feature type="domain" description="DUF4351" evidence="1">
    <location>
        <begin position="20"/>
        <end position="71"/>
    </location>
</feature>
<dbReference type="EMBL" id="CAADFU010000043">
    <property type="protein sequence ID" value="VFK44762.1"/>
    <property type="molecule type" value="Genomic_DNA"/>
</dbReference>
<evidence type="ECO:0000313" key="3">
    <source>
        <dbReference type="EMBL" id="VFK44762.1"/>
    </source>
</evidence>
<dbReference type="InterPro" id="IPR025587">
    <property type="entry name" value="DUF4351"/>
</dbReference>
<dbReference type="AlphaFoldDB" id="A0A450YTG3"/>
<protein>
    <recommendedName>
        <fullName evidence="1">DUF4351 domain-containing protein</fullName>
    </recommendedName>
</protein>